<reference evidence="4 5" key="1">
    <citation type="submission" date="2021-06" db="EMBL/GenBank/DDBJ databases">
        <authorList>
            <person name="Sun Q."/>
            <person name="Li D."/>
        </authorList>
    </citation>
    <scope>NUCLEOTIDE SEQUENCE [LARGE SCALE GENOMIC DNA]</scope>
    <source>
        <strain evidence="4 5">MSJ-11</strain>
    </source>
</reference>
<feature type="domain" description="Shikimate dehydrogenase substrate binding N-terminal" evidence="3">
    <location>
        <begin position="6"/>
        <end position="88"/>
    </location>
</feature>
<dbReference type="PANTHER" id="PTHR21089">
    <property type="entry name" value="SHIKIMATE DEHYDROGENASE"/>
    <property type="match status" value="1"/>
</dbReference>
<dbReference type="CDD" id="cd01065">
    <property type="entry name" value="NAD_bind_Shikimate_DH"/>
    <property type="match status" value="1"/>
</dbReference>
<keyword evidence="2" id="KW-0057">Aromatic amino acid biosynthesis</keyword>
<accession>A0ABS6EID1</accession>
<dbReference type="EMBL" id="JAHLQF010000002">
    <property type="protein sequence ID" value="MBU5484956.1"/>
    <property type="molecule type" value="Genomic_DNA"/>
</dbReference>
<evidence type="ECO:0000256" key="2">
    <source>
        <dbReference type="ARBA" id="ARBA00023141"/>
    </source>
</evidence>
<comment type="caution">
    <text evidence="4">The sequence shown here is derived from an EMBL/GenBank/DDBJ whole genome shotgun (WGS) entry which is preliminary data.</text>
</comment>
<proteinExistence type="predicted"/>
<comment type="pathway">
    <text evidence="1">Metabolic intermediate biosynthesis; chorismate biosynthesis; chorismate from D-erythrose 4-phosphate and phosphoenolpyruvate: step 4/7.</text>
</comment>
<sequence length="257" mass="29474">MKYTGLLGKNIGYSQSPQIHNNYYRINNIDFYYKIFDIDEKDISDFIDNLKENDILGFNITIPYKRVILNYLKKVKYPADKIGAVNTVVLTEEGLVGYNTDYYGFLESLKINEINLYDKKALIIGNGGAAKCVYEALVTLTLGSIDMVSRSIIKDKDEFKNINKFLILGEENDYSPYHIIINCTPVGGENYKDISPINLGEINENLIIYDLNYSPSKTKLLKEGELLGAKIINGELMLKLQAYKAIEIWKQHRLERR</sequence>
<dbReference type="InterPro" id="IPR022893">
    <property type="entry name" value="Shikimate_DH_fam"/>
</dbReference>
<evidence type="ECO:0000313" key="4">
    <source>
        <dbReference type="EMBL" id="MBU5484956.1"/>
    </source>
</evidence>
<dbReference type="RefSeq" id="WP_216439472.1">
    <property type="nucleotide sequence ID" value="NZ_JAHLQF010000002.1"/>
</dbReference>
<evidence type="ECO:0000313" key="5">
    <source>
        <dbReference type="Proteomes" id="UP000726170"/>
    </source>
</evidence>
<evidence type="ECO:0000259" key="3">
    <source>
        <dbReference type="Pfam" id="PF08501"/>
    </source>
</evidence>
<dbReference type="InterPro" id="IPR013708">
    <property type="entry name" value="Shikimate_DH-bd_N"/>
</dbReference>
<dbReference type="Pfam" id="PF08501">
    <property type="entry name" value="Shikimate_dh_N"/>
    <property type="match status" value="1"/>
</dbReference>
<evidence type="ECO:0000256" key="1">
    <source>
        <dbReference type="ARBA" id="ARBA00004871"/>
    </source>
</evidence>
<gene>
    <name evidence="4" type="ORF">KQI86_11470</name>
</gene>
<keyword evidence="5" id="KW-1185">Reference proteome</keyword>
<protein>
    <submittedName>
        <fullName evidence="4">Shikimate dehydrogenase</fullName>
    </submittedName>
</protein>
<dbReference type="Proteomes" id="UP000726170">
    <property type="component" value="Unassembled WGS sequence"/>
</dbReference>
<dbReference type="PANTHER" id="PTHR21089:SF1">
    <property type="entry name" value="BIFUNCTIONAL 3-DEHYDROQUINATE DEHYDRATASE_SHIKIMATE DEHYDROGENASE, CHLOROPLASTIC"/>
    <property type="match status" value="1"/>
</dbReference>
<keyword evidence="2" id="KW-0028">Amino-acid biosynthesis</keyword>
<name>A0ABS6EID1_9CLOT</name>
<organism evidence="4 5">
    <name type="scientific">Clostridium mobile</name>
    <dbReference type="NCBI Taxonomy" id="2841512"/>
    <lineage>
        <taxon>Bacteria</taxon>
        <taxon>Bacillati</taxon>
        <taxon>Bacillota</taxon>
        <taxon>Clostridia</taxon>
        <taxon>Eubacteriales</taxon>
        <taxon>Clostridiaceae</taxon>
        <taxon>Clostridium</taxon>
    </lineage>
</organism>